<dbReference type="InParanoid" id="A0A218ZE45"/>
<reference evidence="1 2" key="1">
    <citation type="submission" date="2017-04" db="EMBL/GenBank/DDBJ databases">
        <title>Draft genome sequence of Marssonina coronaria NL1: causal agent of apple blotch.</title>
        <authorList>
            <person name="Cheng Q."/>
        </authorList>
    </citation>
    <scope>NUCLEOTIDE SEQUENCE [LARGE SCALE GENOMIC DNA]</scope>
    <source>
        <strain evidence="1 2">NL1</strain>
    </source>
</reference>
<comment type="caution">
    <text evidence="1">The sequence shown here is derived from an EMBL/GenBank/DDBJ whole genome shotgun (WGS) entry which is preliminary data.</text>
</comment>
<protein>
    <recommendedName>
        <fullName evidence="3">Ubiquitin 3 binding protein But2 C-terminal domain-containing protein</fullName>
    </recommendedName>
</protein>
<evidence type="ECO:0000313" key="2">
    <source>
        <dbReference type="Proteomes" id="UP000242519"/>
    </source>
</evidence>
<dbReference type="Proteomes" id="UP000242519">
    <property type="component" value="Unassembled WGS sequence"/>
</dbReference>
<organism evidence="1 2">
    <name type="scientific">Diplocarpon coronariae</name>
    <dbReference type="NCBI Taxonomy" id="2795749"/>
    <lineage>
        <taxon>Eukaryota</taxon>
        <taxon>Fungi</taxon>
        <taxon>Dikarya</taxon>
        <taxon>Ascomycota</taxon>
        <taxon>Pezizomycotina</taxon>
        <taxon>Leotiomycetes</taxon>
        <taxon>Helotiales</taxon>
        <taxon>Drepanopezizaceae</taxon>
        <taxon>Diplocarpon</taxon>
    </lineage>
</organism>
<name>A0A218ZE45_9HELO</name>
<dbReference type="OrthoDB" id="5308323at2759"/>
<accession>A0A218ZE45</accession>
<sequence>MPILLAVLEALAHAIPTPTLVSQACTTIIPSSMQSLLSTEPEIGFANEGLQGSGENGFSVFQDNFNASNKYHMLQFVDFEVPAGSYGCELYITDAANSISHSLILGKVWSNNVGATEFKVQSLVHDAFAADVSYNDVVKAPKSLISADHFGSFKIYNGSSSILINSETCPLSKSDGQNGHLQFVFDFRDHDRYTASYFSMTQRKAGDHGKLNGVYMTVNC</sequence>
<proteinExistence type="predicted"/>
<keyword evidence="2" id="KW-1185">Reference proteome</keyword>
<dbReference type="EMBL" id="MZNU01000047">
    <property type="protein sequence ID" value="OWP06361.1"/>
    <property type="molecule type" value="Genomic_DNA"/>
</dbReference>
<evidence type="ECO:0000313" key="1">
    <source>
        <dbReference type="EMBL" id="OWP06361.1"/>
    </source>
</evidence>
<dbReference type="AlphaFoldDB" id="A0A218ZE45"/>
<gene>
    <name evidence="1" type="ORF">B2J93_5314</name>
</gene>
<evidence type="ECO:0008006" key="3">
    <source>
        <dbReference type="Google" id="ProtNLM"/>
    </source>
</evidence>